<gene>
    <name evidence="2" type="ORF">ACFPK2_04735</name>
</gene>
<dbReference type="RefSeq" id="WP_260347645.1">
    <property type="nucleotide sequence ID" value="NZ_JAOAOS010000001.1"/>
</dbReference>
<sequence>MTRPGWPDLPPLLAEIAEVAGLDAALAIAEAKGGQQVFIVAHLRPDNWLVRAVGLDKARVVSDHFCSGRLRQKLTIPLGPAGSYQALRRRTARALEEAASRGASANQMAAAAGVTTRTVHRFRSRQRQHNSRDQLKLL</sequence>
<feature type="region of interest" description="Disordered" evidence="1">
    <location>
        <begin position="106"/>
        <end position="138"/>
    </location>
</feature>
<keyword evidence="3" id="KW-1185">Reference proteome</keyword>
<comment type="caution">
    <text evidence="2">The sequence shown here is derived from an EMBL/GenBank/DDBJ whole genome shotgun (WGS) entry which is preliminary data.</text>
</comment>
<accession>A0ABW0F199</accession>
<evidence type="ECO:0000313" key="3">
    <source>
        <dbReference type="Proteomes" id="UP001595976"/>
    </source>
</evidence>
<evidence type="ECO:0000256" key="1">
    <source>
        <dbReference type="SAM" id="MobiDB-lite"/>
    </source>
</evidence>
<protein>
    <submittedName>
        <fullName evidence="2">Helix-turn-helix domain-containing protein</fullName>
    </submittedName>
</protein>
<feature type="compositionally biased region" description="Basic residues" evidence="1">
    <location>
        <begin position="118"/>
        <end position="129"/>
    </location>
</feature>
<organism evidence="2 3">
    <name type="scientific">Bosea minatitlanensis</name>
    <dbReference type="NCBI Taxonomy" id="128782"/>
    <lineage>
        <taxon>Bacteria</taxon>
        <taxon>Pseudomonadati</taxon>
        <taxon>Pseudomonadota</taxon>
        <taxon>Alphaproteobacteria</taxon>
        <taxon>Hyphomicrobiales</taxon>
        <taxon>Boseaceae</taxon>
        <taxon>Bosea</taxon>
    </lineage>
</organism>
<name>A0ABW0F199_9HYPH</name>
<proteinExistence type="predicted"/>
<evidence type="ECO:0000313" key="2">
    <source>
        <dbReference type="EMBL" id="MFC5292294.1"/>
    </source>
</evidence>
<dbReference type="EMBL" id="JBHSLI010000001">
    <property type="protein sequence ID" value="MFC5292294.1"/>
    <property type="molecule type" value="Genomic_DNA"/>
</dbReference>
<dbReference type="Proteomes" id="UP001595976">
    <property type="component" value="Unassembled WGS sequence"/>
</dbReference>
<reference evidence="3" key="1">
    <citation type="journal article" date="2019" name="Int. J. Syst. Evol. Microbiol.">
        <title>The Global Catalogue of Microorganisms (GCM) 10K type strain sequencing project: providing services to taxonomists for standard genome sequencing and annotation.</title>
        <authorList>
            <consortium name="The Broad Institute Genomics Platform"/>
            <consortium name="The Broad Institute Genome Sequencing Center for Infectious Disease"/>
            <person name="Wu L."/>
            <person name="Ma J."/>
        </authorList>
    </citation>
    <scope>NUCLEOTIDE SEQUENCE [LARGE SCALE GENOMIC DNA]</scope>
    <source>
        <strain evidence="3">CGMCC 1.15643</strain>
    </source>
</reference>